<dbReference type="STRING" id="158441.A0A226D1Y2"/>
<dbReference type="AlphaFoldDB" id="A0A226D1Y2"/>
<proteinExistence type="predicted"/>
<dbReference type="Pfam" id="PF14033">
    <property type="entry name" value="DUF4246"/>
    <property type="match status" value="3"/>
</dbReference>
<dbReference type="PANTHER" id="PTHR33119">
    <property type="entry name" value="IFI3P"/>
    <property type="match status" value="1"/>
</dbReference>
<protein>
    <recommendedName>
        <fullName evidence="3">DUF4246 domain-containing protein</fullName>
    </recommendedName>
</protein>
<dbReference type="PANTHER" id="PTHR33119:SF1">
    <property type="entry name" value="FE2OG DIOXYGENASE DOMAIN-CONTAINING PROTEIN"/>
    <property type="match status" value="1"/>
</dbReference>
<gene>
    <name evidence="4" type="ORF">Fcan01_26546</name>
</gene>
<dbReference type="InterPro" id="IPR049192">
    <property type="entry name" value="DUF4246_C"/>
</dbReference>
<name>A0A226D1Y2_FOLCA</name>
<feature type="domain" description="DUF4246" evidence="3">
    <location>
        <begin position="195"/>
        <end position="256"/>
    </location>
</feature>
<evidence type="ECO:0000259" key="3">
    <source>
        <dbReference type="Pfam" id="PF14033"/>
    </source>
</evidence>
<feature type="chain" id="PRO_5012126855" description="DUF4246 domain-containing protein" evidence="2">
    <location>
        <begin position="24"/>
        <end position="363"/>
    </location>
</feature>
<dbReference type="InterPro" id="IPR025340">
    <property type="entry name" value="DUF4246"/>
</dbReference>
<keyword evidence="2" id="KW-0732">Signal</keyword>
<dbReference type="OrthoDB" id="415532at2759"/>
<feature type="domain" description="DUF4246" evidence="3">
    <location>
        <begin position="41"/>
        <end position="186"/>
    </location>
</feature>
<sequence length="363" mass="41829">MKHYYFLTLLIIYFLTLRVRSCADTEKVQYPLPYTDFYPLIPSLSQSSTIVRDSFLPFNLLYSLKHSVKKLEAEFKKYANDHEKNHHHLVLINPSSPRYLYREGITRLNNGSNPIPLTSMYSSEDRDASTKQMMIPTDISFRGDGSSWKFDGYLSGLNSKYETMYHHLEKLFSKSVPLVEEMFASLLSKDEVKLRKKLQAIFSLKSLTLPSTQVKKIAASNWHREGRKNEKIVATIIYYLDLDNISNATLSSRVKRRDGGEYIDFSPITTASNRVVVLPNIYEHRADPFSVDEVGKQGRKRTIVIFLVDPSGHILSTSDIPEPAGDTEMGGYPDFEESDENEETKRFQRSPKDCDYHYTINLF</sequence>
<dbReference type="Proteomes" id="UP000198287">
    <property type="component" value="Unassembled WGS sequence"/>
</dbReference>
<feature type="signal peptide" evidence="2">
    <location>
        <begin position="1"/>
        <end position="23"/>
    </location>
</feature>
<evidence type="ECO:0000256" key="1">
    <source>
        <dbReference type="SAM" id="MobiDB-lite"/>
    </source>
</evidence>
<keyword evidence="5" id="KW-1185">Reference proteome</keyword>
<organism evidence="4 5">
    <name type="scientific">Folsomia candida</name>
    <name type="common">Springtail</name>
    <dbReference type="NCBI Taxonomy" id="158441"/>
    <lineage>
        <taxon>Eukaryota</taxon>
        <taxon>Metazoa</taxon>
        <taxon>Ecdysozoa</taxon>
        <taxon>Arthropoda</taxon>
        <taxon>Hexapoda</taxon>
        <taxon>Collembola</taxon>
        <taxon>Entomobryomorpha</taxon>
        <taxon>Isotomoidea</taxon>
        <taxon>Isotomidae</taxon>
        <taxon>Proisotominae</taxon>
        <taxon>Folsomia</taxon>
    </lineage>
</organism>
<comment type="caution">
    <text evidence="4">The sequence shown here is derived from an EMBL/GenBank/DDBJ whole genome shotgun (WGS) entry which is preliminary data.</text>
</comment>
<dbReference type="EMBL" id="LNIX01000044">
    <property type="protein sequence ID" value="OXA38727.1"/>
    <property type="molecule type" value="Genomic_DNA"/>
</dbReference>
<reference evidence="4 5" key="1">
    <citation type="submission" date="2015-12" db="EMBL/GenBank/DDBJ databases">
        <title>The genome of Folsomia candida.</title>
        <authorList>
            <person name="Faddeeva A."/>
            <person name="Derks M.F."/>
            <person name="Anvar Y."/>
            <person name="Smit S."/>
            <person name="Van Straalen N."/>
            <person name="Roelofs D."/>
        </authorList>
    </citation>
    <scope>NUCLEOTIDE SEQUENCE [LARGE SCALE GENOMIC DNA]</scope>
    <source>
        <strain evidence="4 5">VU population</strain>
        <tissue evidence="4">Whole body</tissue>
    </source>
</reference>
<evidence type="ECO:0000313" key="4">
    <source>
        <dbReference type="EMBL" id="OXA38727.1"/>
    </source>
</evidence>
<accession>A0A226D1Y2</accession>
<evidence type="ECO:0000256" key="2">
    <source>
        <dbReference type="SAM" id="SignalP"/>
    </source>
</evidence>
<evidence type="ECO:0000313" key="5">
    <source>
        <dbReference type="Proteomes" id="UP000198287"/>
    </source>
</evidence>
<feature type="region of interest" description="Disordered" evidence="1">
    <location>
        <begin position="317"/>
        <end position="350"/>
    </location>
</feature>
<feature type="domain" description="DUF4246" evidence="3">
    <location>
        <begin position="268"/>
        <end position="321"/>
    </location>
</feature>